<organism evidence="1">
    <name type="scientific">Anguilla anguilla</name>
    <name type="common">European freshwater eel</name>
    <name type="synonym">Muraena anguilla</name>
    <dbReference type="NCBI Taxonomy" id="7936"/>
    <lineage>
        <taxon>Eukaryota</taxon>
        <taxon>Metazoa</taxon>
        <taxon>Chordata</taxon>
        <taxon>Craniata</taxon>
        <taxon>Vertebrata</taxon>
        <taxon>Euteleostomi</taxon>
        <taxon>Actinopterygii</taxon>
        <taxon>Neopterygii</taxon>
        <taxon>Teleostei</taxon>
        <taxon>Anguilliformes</taxon>
        <taxon>Anguillidae</taxon>
        <taxon>Anguilla</taxon>
    </lineage>
</organism>
<sequence length="47" mass="5313">MFINTSSLDSINRIGLINLLRQSNRQQMNALFSQSTSCINGVIMRLL</sequence>
<protein>
    <submittedName>
        <fullName evidence="1">Uncharacterized protein</fullName>
    </submittedName>
</protein>
<reference evidence="1" key="2">
    <citation type="journal article" date="2015" name="Fish Shellfish Immunol.">
        <title>Early steps in the European eel (Anguilla anguilla)-Vibrio vulnificus interaction in the gills: Role of the RtxA13 toxin.</title>
        <authorList>
            <person name="Callol A."/>
            <person name="Pajuelo D."/>
            <person name="Ebbesson L."/>
            <person name="Teles M."/>
            <person name="MacKenzie S."/>
            <person name="Amaro C."/>
        </authorList>
    </citation>
    <scope>NUCLEOTIDE SEQUENCE</scope>
</reference>
<reference evidence="1" key="1">
    <citation type="submission" date="2014-11" db="EMBL/GenBank/DDBJ databases">
        <authorList>
            <person name="Amaro Gonzalez C."/>
        </authorList>
    </citation>
    <scope>NUCLEOTIDE SEQUENCE</scope>
</reference>
<accession>A0A0E9RK38</accession>
<dbReference type="AlphaFoldDB" id="A0A0E9RK38"/>
<evidence type="ECO:0000313" key="1">
    <source>
        <dbReference type="EMBL" id="JAH28795.1"/>
    </source>
</evidence>
<proteinExistence type="predicted"/>
<dbReference type="EMBL" id="GBXM01079782">
    <property type="protein sequence ID" value="JAH28795.1"/>
    <property type="molecule type" value="Transcribed_RNA"/>
</dbReference>
<name>A0A0E9RK38_ANGAN</name>